<evidence type="ECO:0000259" key="4">
    <source>
        <dbReference type="Pfam" id="PF04755"/>
    </source>
</evidence>
<feature type="region of interest" description="Disordered" evidence="3">
    <location>
        <begin position="24"/>
        <end position="44"/>
    </location>
</feature>
<evidence type="ECO:0000256" key="2">
    <source>
        <dbReference type="ARBA" id="ARBA00022640"/>
    </source>
</evidence>
<keyword evidence="2" id="KW-0934">Plastid</keyword>
<protein>
    <recommendedName>
        <fullName evidence="4">Plastid lipid-associated protein/fibrillin conserved domain-containing protein</fullName>
    </recommendedName>
</protein>
<dbReference type="InterPro" id="IPR006843">
    <property type="entry name" value="PAP/fibrillin_dom"/>
</dbReference>
<dbReference type="EMBL" id="HBGT01011726">
    <property type="protein sequence ID" value="CAD9406785.1"/>
    <property type="molecule type" value="Transcribed_RNA"/>
</dbReference>
<comment type="subcellular location">
    <subcellularLocation>
        <location evidence="1">Plastid</location>
    </subcellularLocation>
</comment>
<evidence type="ECO:0000256" key="1">
    <source>
        <dbReference type="ARBA" id="ARBA00004474"/>
    </source>
</evidence>
<accession>A0A7S2BU59</accession>
<proteinExistence type="predicted"/>
<reference evidence="5" key="1">
    <citation type="submission" date="2021-01" db="EMBL/GenBank/DDBJ databases">
        <authorList>
            <person name="Corre E."/>
            <person name="Pelletier E."/>
            <person name="Niang G."/>
            <person name="Scheremetjew M."/>
            <person name="Finn R."/>
            <person name="Kale V."/>
            <person name="Holt S."/>
            <person name="Cochrane G."/>
            <person name="Meng A."/>
            <person name="Brown T."/>
            <person name="Cohen L."/>
        </authorList>
    </citation>
    <scope>NUCLEOTIDE SEQUENCE</scope>
    <source>
        <strain evidence="5">RCC1693</strain>
    </source>
</reference>
<dbReference type="InterPro" id="IPR039633">
    <property type="entry name" value="PAP"/>
</dbReference>
<evidence type="ECO:0000256" key="3">
    <source>
        <dbReference type="SAM" id="MobiDB-lite"/>
    </source>
</evidence>
<evidence type="ECO:0000313" key="5">
    <source>
        <dbReference type="EMBL" id="CAD9406785.1"/>
    </source>
</evidence>
<sequence>MVLPPRSVGRLSRRPTPIHTVIKAGGVDDEAPSDAGSVEEEAAALEEAAAEEADAAAAEGFVEAASLLGVDALAPPDVVTDSPASGTVDGSASSAREELKSRIFAACAAADRGFAASPSDREAIEGLLDEISFLSPIDDATRGVSDGTDDAPLRACWRLVYTSASDVSTLAANPISQLGGIYQDARELPVIVNVIDTFPRVLANLPPSVAATFATSSRIKVRTVARPRSASRVGLSFTGVGFEVTNVLGQKLPDWLPAPPMVDLPQLGLGVQRQIFQVPDDVDPRDAESNPSYFDIRYLDENFLVISQGSPGGMFAAVKVDDLAE</sequence>
<dbReference type="GO" id="GO:0009536">
    <property type="term" value="C:plastid"/>
    <property type="evidence" value="ECO:0007669"/>
    <property type="project" value="UniProtKB-SubCell"/>
</dbReference>
<organism evidence="5">
    <name type="scientific">Florenciella parvula</name>
    <dbReference type="NCBI Taxonomy" id="236787"/>
    <lineage>
        <taxon>Eukaryota</taxon>
        <taxon>Sar</taxon>
        <taxon>Stramenopiles</taxon>
        <taxon>Ochrophyta</taxon>
        <taxon>Dictyochophyceae</taxon>
        <taxon>Florenciellales</taxon>
        <taxon>Florenciella</taxon>
    </lineage>
</organism>
<gene>
    <name evidence="5" type="ORF">FPAR1323_LOCUS6384</name>
</gene>
<feature type="compositionally biased region" description="Acidic residues" evidence="3">
    <location>
        <begin position="27"/>
        <end position="44"/>
    </location>
</feature>
<dbReference type="PANTHER" id="PTHR31906">
    <property type="entry name" value="PLASTID-LIPID-ASSOCIATED PROTEIN 4, CHLOROPLASTIC-RELATED"/>
    <property type="match status" value="1"/>
</dbReference>
<feature type="domain" description="Plastid lipid-associated protein/fibrillin conserved" evidence="4">
    <location>
        <begin position="98"/>
        <end position="315"/>
    </location>
</feature>
<name>A0A7S2BU59_9STRA</name>
<dbReference type="Pfam" id="PF04755">
    <property type="entry name" value="PAP_fibrillin"/>
    <property type="match status" value="1"/>
</dbReference>
<dbReference type="AlphaFoldDB" id="A0A7S2BU59"/>